<dbReference type="PROSITE" id="PS51217">
    <property type="entry name" value="UVRD_HELICASE_CTER"/>
    <property type="match status" value="1"/>
</dbReference>
<evidence type="ECO:0000259" key="15">
    <source>
        <dbReference type="PROSITE" id="PS51198"/>
    </source>
</evidence>
<protein>
    <recommendedName>
        <fullName evidence="12">DNA 3'-5' helicase</fullName>
        <ecNumber evidence="12">5.6.2.4</ecNumber>
    </recommendedName>
</protein>
<accession>A0A9D1AKX0</accession>
<dbReference type="NCBIfam" id="TIGR02785">
    <property type="entry name" value="addA_Gpos"/>
    <property type="match status" value="1"/>
</dbReference>
<dbReference type="GO" id="GO:0005524">
    <property type="term" value="F:ATP binding"/>
    <property type="evidence" value="ECO:0007669"/>
    <property type="project" value="UniProtKB-UniRule"/>
</dbReference>
<dbReference type="Gene3D" id="3.90.320.10">
    <property type="match status" value="1"/>
</dbReference>
<evidence type="ECO:0000313" key="18">
    <source>
        <dbReference type="Proteomes" id="UP000824242"/>
    </source>
</evidence>
<dbReference type="InterPro" id="IPR011335">
    <property type="entry name" value="Restrct_endonuc-II-like"/>
</dbReference>
<evidence type="ECO:0000256" key="8">
    <source>
        <dbReference type="ARBA" id="ARBA00023125"/>
    </source>
</evidence>
<keyword evidence="2 14" id="KW-0547">Nucleotide-binding</keyword>
<keyword evidence="8" id="KW-0238">DNA-binding</keyword>
<evidence type="ECO:0000256" key="6">
    <source>
        <dbReference type="ARBA" id="ARBA00022839"/>
    </source>
</evidence>
<dbReference type="InterPro" id="IPR000212">
    <property type="entry name" value="DNA_helicase_UvrD/REP"/>
</dbReference>
<evidence type="ECO:0000256" key="12">
    <source>
        <dbReference type="ARBA" id="ARBA00034808"/>
    </source>
</evidence>
<keyword evidence="1" id="KW-0540">Nuclease</keyword>
<dbReference type="InterPro" id="IPR038726">
    <property type="entry name" value="PDDEXK_AddAB-type"/>
</dbReference>
<dbReference type="EC" id="5.6.2.4" evidence="12"/>
<name>A0A9D1AKX0_9FIRM</name>
<keyword evidence="6" id="KW-0269">Exonuclease</keyword>
<keyword evidence="10" id="KW-0413">Isomerase</keyword>
<comment type="catalytic activity">
    <reaction evidence="11">
        <text>Couples ATP hydrolysis with the unwinding of duplex DNA by translocating in the 3'-5' direction.</text>
        <dbReference type="EC" id="5.6.2.4"/>
    </reaction>
</comment>
<dbReference type="InterPro" id="IPR027417">
    <property type="entry name" value="P-loop_NTPase"/>
</dbReference>
<evidence type="ECO:0000256" key="5">
    <source>
        <dbReference type="ARBA" id="ARBA00022806"/>
    </source>
</evidence>
<dbReference type="PROSITE" id="PS51198">
    <property type="entry name" value="UVRD_HELICASE_ATP_BIND"/>
    <property type="match status" value="1"/>
</dbReference>
<dbReference type="GO" id="GO:0006302">
    <property type="term" value="P:double-strand break repair"/>
    <property type="evidence" value="ECO:0007669"/>
    <property type="project" value="InterPro"/>
</dbReference>
<evidence type="ECO:0000256" key="4">
    <source>
        <dbReference type="ARBA" id="ARBA00022801"/>
    </source>
</evidence>
<keyword evidence="4 14" id="KW-0378">Hydrolase</keyword>
<dbReference type="Pfam" id="PF00580">
    <property type="entry name" value="UvrD-helicase"/>
    <property type="match status" value="1"/>
</dbReference>
<evidence type="ECO:0000256" key="11">
    <source>
        <dbReference type="ARBA" id="ARBA00034617"/>
    </source>
</evidence>
<evidence type="ECO:0000256" key="7">
    <source>
        <dbReference type="ARBA" id="ARBA00022840"/>
    </source>
</evidence>
<evidence type="ECO:0000256" key="3">
    <source>
        <dbReference type="ARBA" id="ARBA00022763"/>
    </source>
</evidence>
<dbReference type="GO" id="GO:0005829">
    <property type="term" value="C:cytosol"/>
    <property type="evidence" value="ECO:0007669"/>
    <property type="project" value="TreeGrafter"/>
</dbReference>
<dbReference type="Proteomes" id="UP000824242">
    <property type="component" value="Unassembled WGS sequence"/>
</dbReference>
<dbReference type="Gene3D" id="3.40.50.300">
    <property type="entry name" value="P-loop containing nucleotide triphosphate hydrolases"/>
    <property type="match status" value="4"/>
</dbReference>
<evidence type="ECO:0000256" key="14">
    <source>
        <dbReference type="PROSITE-ProRule" id="PRU00560"/>
    </source>
</evidence>
<feature type="domain" description="UvrD-like helicase C-terminal" evidence="16">
    <location>
        <begin position="474"/>
        <end position="775"/>
    </location>
</feature>
<keyword evidence="5 14" id="KW-0347">Helicase</keyword>
<gene>
    <name evidence="17" type="primary">addA</name>
    <name evidence="17" type="ORF">IAB89_02895</name>
</gene>
<evidence type="ECO:0000256" key="9">
    <source>
        <dbReference type="ARBA" id="ARBA00023204"/>
    </source>
</evidence>
<dbReference type="InterPro" id="IPR014016">
    <property type="entry name" value="UvrD-like_ATP-bd"/>
</dbReference>
<dbReference type="PANTHER" id="PTHR11070:SF48">
    <property type="entry name" value="ATP-DEPENDENT HELICASE_NUCLEASE SUBUNIT A"/>
    <property type="match status" value="1"/>
</dbReference>
<keyword evidence="9" id="KW-0234">DNA repair</keyword>
<evidence type="ECO:0000313" key="17">
    <source>
        <dbReference type="EMBL" id="HIR46596.1"/>
    </source>
</evidence>
<evidence type="ECO:0000256" key="2">
    <source>
        <dbReference type="ARBA" id="ARBA00022741"/>
    </source>
</evidence>
<dbReference type="GO" id="GO:0000725">
    <property type="term" value="P:recombinational repair"/>
    <property type="evidence" value="ECO:0007669"/>
    <property type="project" value="TreeGrafter"/>
</dbReference>
<keyword evidence="3" id="KW-0227">DNA damage</keyword>
<keyword evidence="7 14" id="KW-0067">ATP-binding</keyword>
<organism evidence="17 18">
    <name type="scientific">Candidatus Caccousia avicola</name>
    <dbReference type="NCBI Taxonomy" id="2840721"/>
    <lineage>
        <taxon>Bacteria</taxon>
        <taxon>Bacillati</taxon>
        <taxon>Bacillota</taxon>
        <taxon>Clostridia</taxon>
        <taxon>Eubacteriales</taxon>
        <taxon>Oscillospiraceae</taxon>
        <taxon>Oscillospiraceae incertae sedis</taxon>
        <taxon>Candidatus Caccousia</taxon>
    </lineage>
</organism>
<evidence type="ECO:0000256" key="10">
    <source>
        <dbReference type="ARBA" id="ARBA00023235"/>
    </source>
</evidence>
<dbReference type="GO" id="GO:0004527">
    <property type="term" value="F:exonuclease activity"/>
    <property type="evidence" value="ECO:0007669"/>
    <property type="project" value="UniProtKB-KW"/>
</dbReference>
<dbReference type="SUPFAM" id="SSF52980">
    <property type="entry name" value="Restriction endonuclease-like"/>
    <property type="match status" value="1"/>
</dbReference>
<dbReference type="EMBL" id="DVGZ01000029">
    <property type="protein sequence ID" value="HIR46596.1"/>
    <property type="molecule type" value="Genomic_DNA"/>
</dbReference>
<dbReference type="Pfam" id="PF13361">
    <property type="entry name" value="UvrD_C"/>
    <property type="match status" value="1"/>
</dbReference>
<comment type="catalytic activity">
    <reaction evidence="13">
        <text>ATP + H2O = ADP + phosphate + H(+)</text>
        <dbReference type="Rhea" id="RHEA:13065"/>
        <dbReference type="ChEBI" id="CHEBI:15377"/>
        <dbReference type="ChEBI" id="CHEBI:15378"/>
        <dbReference type="ChEBI" id="CHEBI:30616"/>
        <dbReference type="ChEBI" id="CHEBI:43474"/>
        <dbReference type="ChEBI" id="CHEBI:456216"/>
        <dbReference type="EC" id="5.6.2.4"/>
    </reaction>
</comment>
<feature type="binding site" evidence="14">
    <location>
        <begin position="24"/>
        <end position="31"/>
    </location>
    <ligand>
        <name>ATP</name>
        <dbReference type="ChEBI" id="CHEBI:30616"/>
    </ligand>
</feature>
<dbReference type="SUPFAM" id="SSF52540">
    <property type="entry name" value="P-loop containing nucleoside triphosphate hydrolases"/>
    <property type="match status" value="1"/>
</dbReference>
<dbReference type="InterPro" id="IPR011604">
    <property type="entry name" value="PDDEXK-like_dom_sf"/>
</dbReference>
<proteinExistence type="predicted"/>
<comment type="caution">
    <text evidence="17">The sequence shown here is derived from an EMBL/GenBank/DDBJ whole genome shotgun (WGS) entry which is preliminary data.</text>
</comment>
<dbReference type="InterPro" id="IPR014017">
    <property type="entry name" value="DNA_helicase_UvrD-like_C"/>
</dbReference>
<dbReference type="PANTHER" id="PTHR11070">
    <property type="entry name" value="UVRD / RECB / PCRA DNA HELICASE FAMILY MEMBER"/>
    <property type="match status" value="1"/>
</dbReference>
<reference evidence="17" key="2">
    <citation type="journal article" date="2021" name="PeerJ">
        <title>Extensive microbial diversity within the chicken gut microbiome revealed by metagenomics and culture.</title>
        <authorList>
            <person name="Gilroy R."/>
            <person name="Ravi A."/>
            <person name="Getino M."/>
            <person name="Pursley I."/>
            <person name="Horton D.L."/>
            <person name="Alikhan N.F."/>
            <person name="Baker D."/>
            <person name="Gharbi K."/>
            <person name="Hall N."/>
            <person name="Watson M."/>
            <person name="Adriaenssens E.M."/>
            <person name="Foster-Nyarko E."/>
            <person name="Jarju S."/>
            <person name="Secka A."/>
            <person name="Antonio M."/>
            <person name="Oren A."/>
            <person name="Chaudhuri R.R."/>
            <person name="La Ragione R."/>
            <person name="Hildebrand F."/>
            <person name="Pallen M.J."/>
        </authorList>
    </citation>
    <scope>NUCLEOTIDE SEQUENCE</scope>
    <source>
        <strain evidence="17">ChiSxjej1B13-7958</strain>
    </source>
</reference>
<sequence>MARQWTPAQTDAIRARGGSLLVSAAAGSGKTAVLVERVLERLTDPEHPTAADRLLVVTFTRAAAAEMSARISRQIALLLEQNPRDVHLQRQQIRMARAHISTIHSFCGDLVREFFYKLEISPDFRILDDSEMAVLRADAVEEVLEEYYGRGDEGFLALIDAFAAGRDDSRIVRTVDTLYDFIRSHPFPERWLREKAAAYRDVTDPAQTEWGKTVLAFAEQAVEYALSITDHSLLLLREAPELEAAYQEAYASDRAGLLALKETARAGDWDEMVFRCSSFSFARLKAVRGFSEDPVKLRVSAARDEVKAVIKRLTGLFCASREECAHDIARLAPLVEKLFEVTMAYARALDAKKAERRAADFGDLEHWTLRLLWKDGENGPELTPEAAEIAARFDEVMVDEYQDTNEAQDMIFRAVSQREENLFMVGDVKQSIYGFRQAMPQIFLRRRASFPLYDREQDRYPASVVLDRNFRSAKGITDAVNFVFRQLMSRETGDLDYGGLEELVPAASYPDSAEPAVELELLDLADAEEDEALAVQEGRRIGALLLEHKEKTRVWEDGRERPLRWSDVCVLLRSANRFAYEYARELQSLGIPARADASGGFFAAREVSLALSLLRCVDNPLLDIPLAAVLLSPIYGFTPGDLARVRLSDRHSCLYLAVQNAAREDERLAAFLHELAEFRGLAAALPSNRLLAELYDKTKLPELVQAMNGGELRLANLRLLLEYAGKYEESGHGGLSGFLRFLDRLERKKADLAAAQQPGEQGDAVRIMSIHRSKGLEFPVCVLAGCSRRFNKERGEVLLHPDLGLGVRLPDEETGVRYDVLPRQAAALELDRDEMSEELRVLYVAMTRAKQKLILLAGVKDARRTLERLVPRLRQEEKLPPYTVRTCASIADWLILCALRHPSGGELRDRGGALPGLMLPAAEPWLVRITRPEPVERAGEEQTNAEPPDDALLQQLRERIAWQYPGQKLAGVPSKVTASDLAERGLRREHWASSRPAFLGKGGLTPAERGTALHQFLQFADWEAARVSPDAELRRLRDGRYLTGEQAGAVDLSRVKKFFSSDLAARIFASPRVLREYRFTSELPAGAVREGLSGEDAQKPVILQGVVDCAFVEDGALVVLDFKTDRVPDLGALLARYRAQLVLYRGALAQCTGLPVRECVLYSFHLGDFLSFSGTEDEKIS</sequence>
<dbReference type="AlphaFoldDB" id="A0A9D1AKX0"/>
<dbReference type="GO" id="GO:0003677">
    <property type="term" value="F:DNA binding"/>
    <property type="evidence" value="ECO:0007669"/>
    <property type="project" value="UniProtKB-KW"/>
</dbReference>
<dbReference type="GO" id="GO:0033202">
    <property type="term" value="C:DNA helicase complex"/>
    <property type="evidence" value="ECO:0007669"/>
    <property type="project" value="TreeGrafter"/>
</dbReference>
<evidence type="ECO:0000256" key="13">
    <source>
        <dbReference type="ARBA" id="ARBA00048988"/>
    </source>
</evidence>
<dbReference type="GO" id="GO:0043138">
    <property type="term" value="F:3'-5' DNA helicase activity"/>
    <property type="evidence" value="ECO:0007669"/>
    <property type="project" value="UniProtKB-EC"/>
</dbReference>
<dbReference type="Pfam" id="PF12705">
    <property type="entry name" value="PDDEXK_1"/>
    <property type="match status" value="1"/>
</dbReference>
<reference evidence="17" key="1">
    <citation type="submission" date="2020-10" db="EMBL/GenBank/DDBJ databases">
        <authorList>
            <person name="Gilroy R."/>
        </authorList>
    </citation>
    <scope>NUCLEOTIDE SEQUENCE</scope>
    <source>
        <strain evidence="17">ChiSxjej1B13-7958</strain>
    </source>
</reference>
<feature type="domain" description="UvrD-like helicase ATP-binding" evidence="15">
    <location>
        <begin position="3"/>
        <end position="473"/>
    </location>
</feature>
<evidence type="ECO:0000259" key="16">
    <source>
        <dbReference type="PROSITE" id="PS51217"/>
    </source>
</evidence>
<dbReference type="InterPro" id="IPR014152">
    <property type="entry name" value="AddA"/>
</dbReference>
<evidence type="ECO:0000256" key="1">
    <source>
        <dbReference type="ARBA" id="ARBA00022722"/>
    </source>
</evidence>
<dbReference type="CDD" id="cd17932">
    <property type="entry name" value="DEXQc_UvrD"/>
    <property type="match status" value="1"/>
</dbReference>